<keyword evidence="5" id="KW-1185">Reference proteome</keyword>
<protein>
    <recommendedName>
        <fullName evidence="3">Zn(2)-C6 fungal-type domain-containing protein</fullName>
    </recommendedName>
</protein>
<dbReference type="OrthoDB" id="5386330at2759"/>
<dbReference type="AlphaFoldDB" id="A0A9P4QS85"/>
<proteinExistence type="predicted"/>
<dbReference type="PROSITE" id="PS50048">
    <property type="entry name" value="ZN2_CY6_FUNGAL_2"/>
    <property type="match status" value="1"/>
</dbReference>
<sequence length="148" mass="16298">MKCSTVALIKTPRLPRPRNRHFTRILAKQCTGNMQSTSPSSSKKNDGSSKPTSPTSTNQPRGDGMAELSDVQCYTCRRRHVKCDRQLPTCAKCAKKGVPCLGYQKPLRWAEGVAVRGKLKGKSRPVVDSECQYLIVSLKPSHSPKATL</sequence>
<feature type="region of interest" description="Disordered" evidence="2">
    <location>
        <begin position="28"/>
        <end position="65"/>
    </location>
</feature>
<dbReference type="CDD" id="cd00067">
    <property type="entry name" value="GAL4"/>
    <property type="match status" value="1"/>
</dbReference>
<evidence type="ECO:0000259" key="3">
    <source>
        <dbReference type="PROSITE" id="PS50048"/>
    </source>
</evidence>
<gene>
    <name evidence="4" type="ORF">EJ04DRAFT_58094</name>
</gene>
<name>A0A9P4QS85_9PLEO</name>
<reference evidence="4" key="1">
    <citation type="journal article" date="2020" name="Stud. Mycol.">
        <title>101 Dothideomycetes genomes: a test case for predicting lifestyles and emergence of pathogens.</title>
        <authorList>
            <person name="Haridas S."/>
            <person name="Albert R."/>
            <person name="Binder M."/>
            <person name="Bloem J."/>
            <person name="Labutti K."/>
            <person name="Salamov A."/>
            <person name="Andreopoulos B."/>
            <person name="Baker S."/>
            <person name="Barry K."/>
            <person name="Bills G."/>
            <person name="Bluhm B."/>
            <person name="Cannon C."/>
            <person name="Castanera R."/>
            <person name="Culley D."/>
            <person name="Daum C."/>
            <person name="Ezra D."/>
            <person name="Gonzalez J."/>
            <person name="Henrissat B."/>
            <person name="Kuo A."/>
            <person name="Liang C."/>
            <person name="Lipzen A."/>
            <person name="Lutzoni F."/>
            <person name="Magnuson J."/>
            <person name="Mondo S."/>
            <person name="Nolan M."/>
            <person name="Ohm R."/>
            <person name="Pangilinan J."/>
            <person name="Park H.-J."/>
            <person name="Ramirez L."/>
            <person name="Alfaro M."/>
            <person name="Sun H."/>
            <person name="Tritt A."/>
            <person name="Yoshinaga Y."/>
            <person name="Zwiers L.-H."/>
            <person name="Turgeon B."/>
            <person name="Goodwin S."/>
            <person name="Spatafora J."/>
            <person name="Crous P."/>
            <person name="Grigoriev I."/>
        </authorList>
    </citation>
    <scope>NUCLEOTIDE SEQUENCE</scope>
    <source>
        <strain evidence="4">CBS 125425</strain>
    </source>
</reference>
<organism evidence="4 5">
    <name type="scientific">Polyplosphaeria fusca</name>
    <dbReference type="NCBI Taxonomy" id="682080"/>
    <lineage>
        <taxon>Eukaryota</taxon>
        <taxon>Fungi</taxon>
        <taxon>Dikarya</taxon>
        <taxon>Ascomycota</taxon>
        <taxon>Pezizomycotina</taxon>
        <taxon>Dothideomycetes</taxon>
        <taxon>Pleosporomycetidae</taxon>
        <taxon>Pleosporales</taxon>
        <taxon>Tetraplosphaeriaceae</taxon>
        <taxon>Polyplosphaeria</taxon>
    </lineage>
</organism>
<evidence type="ECO:0000313" key="5">
    <source>
        <dbReference type="Proteomes" id="UP000799444"/>
    </source>
</evidence>
<dbReference type="EMBL" id="ML996232">
    <property type="protein sequence ID" value="KAF2729877.1"/>
    <property type="molecule type" value="Genomic_DNA"/>
</dbReference>
<dbReference type="InterPro" id="IPR036864">
    <property type="entry name" value="Zn2-C6_fun-type_DNA-bd_sf"/>
</dbReference>
<evidence type="ECO:0000313" key="4">
    <source>
        <dbReference type="EMBL" id="KAF2729877.1"/>
    </source>
</evidence>
<accession>A0A9P4QS85</accession>
<dbReference type="InterPro" id="IPR001138">
    <property type="entry name" value="Zn2Cys6_DnaBD"/>
</dbReference>
<keyword evidence="1" id="KW-0539">Nucleus</keyword>
<dbReference type="Gene3D" id="4.10.240.10">
    <property type="entry name" value="Zn(2)-C6 fungal-type DNA-binding domain"/>
    <property type="match status" value="1"/>
</dbReference>
<evidence type="ECO:0000256" key="2">
    <source>
        <dbReference type="SAM" id="MobiDB-lite"/>
    </source>
</evidence>
<dbReference type="SMART" id="SM00066">
    <property type="entry name" value="GAL4"/>
    <property type="match status" value="1"/>
</dbReference>
<feature type="compositionally biased region" description="Polar residues" evidence="2">
    <location>
        <begin position="51"/>
        <end position="60"/>
    </location>
</feature>
<dbReference type="GO" id="GO:0008270">
    <property type="term" value="F:zinc ion binding"/>
    <property type="evidence" value="ECO:0007669"/>
    <property type="project" value="InterPro"/>
</dbReference>
<dbReference type="GO" id="GO:0000981">
    <property type="term" value="F:DNA-binding transcription factor activity, RNA polymerase II-specific"/>
    <property type="evidence" value="ECO:0007669"/>
    <property type="project" value="InterPro"/>
</dbReference>
<feature type="domain" description="Zn(2)-C6 fungal-type" evidence="3">
    <location>
        <begin position="72"/>
        <end position="100"/>
    </location>
</feature>
<dbReference type="Proteomes" id="UP000799444">
    <property type="component" value="Unassembled WGS sequence"/>
</dbReference>
<evidence type="ECO:0000256" key="1">
    <source>
        <dbReference type="ARBA" id="ARBA00023242"/>
    </source>
</evidence>
<dbReference type="Pfam" id="PF00172">
    <property type="entry name" value="Zn_clus"/>
    <property type="match status" value="1"/>
</dbReference>
<dbReference type="SUPFAM" id="SSF57701">
    <property type="entry name" value="Zn2/Cys6 DNA-binding domain"/>
    <property type="match status" value="1"/>
</dbReference>
<comment type="caution">
    <text evidence="4">The sequence shown here is derived from an EMBL/GenBank/DDBJ whole genome shotgun (WGS) entry which is preliminary data.</text>
</comment>